<evidence type="ECO:0000259" key="3">
    <source>
        <dbReference type="SMART" id="SM00824"/>
    </source>
</evidence>
<evidence type="ECO:0000256" key="1">
    <source>
        <dbReference type="ARBA" id="ARBA00007169"/>
    </source>
</evidence>
<organism evidence="4 5">
    <name type="scientific">Caenimonas terrae</name>
    <dbReference type="NCBI Taxonomy" id="696074"/>
    <lineage>
        <taxon>Bacteria</taxon>
        <taxon>Pseudomonadati</taxon>
        <taxon>Pseudomonadota</taxon>
        <taxon>Betaproteobacteria</taxon>
        <taxon>Burkholderiales</taxon>
        <taxon>Comamonadaceae</taxon>
        <taxon>Caenimonas</taxon>
    </lineage>
</organism>
<evidence type="ECO:0000313" key="4">
    <source>
        <dbReference type="EMBL" id="MFC5498097.1"/>
    </source>
</evidence>
<dbReference type="PANTHER" id="PTHR11487">
    <property type="entry name" value="THIOESTERASE"/>
    <property type="match status" value="1"/>
</dbReference>
<keyword evidence="2" id="KW-0378">Hydrolase</keyword>
<comment type="similarity">
    <text evidence="1">Belongs to the thioesterase family.</text>
</comment>
<dbReference type="SMART" id="SM00824">
    <property type="entry name" value="PKS_TE"/>
    <property type="match status" value="1"/>
</dbReference>
<evidence type="ECO:0000256" key="2">
    <source>
        <dbReference type="ARBA" id="ARBA00022801"/>
    </source>
</evidence>
<sequence length="240" mass="25150">MTASLRVIAFPFAGGSSLSYAKIARALPAGVSMVTLDPPGHGRRMAQPLLTRVEAMALDLVPNIREETGGSPYILFGHSMGAYLALAMLDCLAQSDMPLPLRLVLSGVAPPDRPQPEKLSALPPPQFLARVAAMGGMPAEVLQEPALVELFGPILRADFEAAESYVDMRRHAWSVPVLVLRGTADRLTAAGPDAWSACLDRPPAILDFPGGHFFLFERAAQVAAAICAGAGGIDAVAGSA</sequence>
<dbReference type="InterPro" id="IPR001031">
    <property type="entry name" value="Thioesterase"/>
</dbReference>
<dbReference type="EMBL" id="JBHSMF010000006">
    <property type="protein sequence ID" value="MFC5498097.1"/>
    <property type="molecule type" value="Genomic_DNA"/>
</dbReference>
<reference evidence="5" key="1">
    <citation type="journal article" date="2019" name="Int. J. Syst. Evol. Microbiol.">
        <title>The Global Catalogue of Microorganisms (GCM) 10K type strain sequencing project: providing services to taxonomists for standard genome sequencing and annotation.</title>
        <authorList>
            <consortium name="The Broad Institute Genomics Platform"/>
            <consortium name="The Broad Institute Genome Sequencing Center for Infectious Disease"/>
            <person name="Wu L."/>
            <person name="Ma J."/>
        </authorList>
    </citation>
    <scope>NUCLEOTIDE SEQUENCE [LARGE SCALE GENOMIC DNA]</scope>
    <source>
        <strain evidence="5">CCUG 57401</strain>
    </source>
</reference>
<dbReference type="SUPFAM" id="SSF53474">
    <property type="entry name" value="alpha/beta-Hydrolases"/>
    <property type="match status" value="1"/>
</dbReference>
<comment type="caution">
    <text evidence="4">The sequence shown here is derived from an EMBL/GenBank/DDBJ whole genome shotgun (WGS) entry which is preliminary data.</text>
</comment>
<evidence type="ECO:0000313" key="5">
    <source>
        <dbReference type="Proteomes" id="UP001596037"/>
    </source>
</evidence>
<accession>A0ABW0NFP6</accession>
<name>A0ABW0NFP6_9BURK</name>
<protein>
    <submittedName>
        <fullName evidence="4">Thioesterase II family protein</fullName>
    </submittedName>
</protein>
<dbReference type="RefSeq" id="WP_376850160.1">
    <property type="nucleotide sequence ID" value="NZ_JBHSMF010000006.1"/>
</dbReference>
<dbReference type="Pfam" id="PF00975">
    <property type="entry name" value="Thioesterase"/>
    <property type="match status" value="1"/>
</dbReference>
<feature type="domain" description="Thioesterase TesA-like" evidence="3">
    <location>
        <begin position="8"/>
        <end position="226"/>
    </location>
</feature>
<keyword evidence="5" id="KW-1185">Reference proteome</keyword>
<dbReference type="InterPro" id="IPR029058">
    <property type="entry name" value="AB_hydrolase_fold"/>
</dbReference>
<proteinExistence type="inferred from homology"/>
<dbReference type="InterPro" id="IPR020802">
    <property type="entry name" value="TesA-like"/>
</dbReference>
<dbReference type="Proteomes" id="UP001596037">
    <property type="component" value="Unassembled WGS sequence"/>
</dbReference>
<gene>
    <name evidence="4" type="ORF">ACFPOE_11175</name>
</gene>
<dbReference type="InterPro" id="IPR012223">
    <property type="entry name" value="TEII"/>
</dbReference>
<dbReference type="PANTHER" id="PTHR11487:SF0">
    <property type="entry name" value="S-ACYL FATTY ACID SYNTHASE THIOESTERASE, MEDIUM CHAIN"/>
    <property type="match status" value="1"/>
</dbReference>
<dbReference type="Gene3D" id="3.40.50.1820">
    <property type="entry name" value="alpha/beta hydrolase"/>
    <property type="match status" value="1"/>
</dbReference>